<evidence type="ECO:0000256" key="4">
    <source>
        <dbReference type="PROSITE-ProRule" id="PRU00335"/>
    </source>
</evidence>
<evidence type="ECO:0000313" key="6">
    <source>
        <dbReference type="EMBL" id="ADK86488.1"/>
    </source>
</evidence>
<dbReference type="Gene3D" id="1.10.357.10">
    <property type="entry name" value="Tetracycline Repressor, domain 2"/>
    <property type="match status" value="1"/>
</dbReference>
<gene>
    <name evidence="6" type="ordered locus">Deba_3135</name>
</gene>
<evidence type="ECO:0000256" key="2">
    <source>
        <dbReference type="ARBA" id="ARBA00023125"/>
    </source>
</evidence>
<protein>
    <submittedName>
        <fullName evidence="6">Transcriptional regulator, TetR family</fullName>
    </submittedName>
</protein>
<feature type="domain" description="HTH tetR-type" evidence="5">
    <location>
        <begin position="13"/>
        <end position="73"/>
    </location>
</feature>
<evidence type="ECO:0000256" key="1">
    <source>
        <dbReference type="ARBA" id="ARBA00023015"/>
    </source>
</evidence>
<dbReference type="EMBL" id="CP002085">
    <property type="protein sequence ID" value="ADK86488.1"/>
    <property type="molecule type" value="Genomic_DNA"/>
</dbReference>
<dbReference type="SUPFAM" id="SSF46689">
    <property type="entry name" value="Homeodomain-like"/>
    <property type="match status" value="1"/>
</dbReference>
<reference evidence="6 7" key="1">
    <citation type="journal article" date="2010" name="Stand. Genomic Sci.">
        <title>Complete genome sequence of Desulfarculus baarsii type strain (2st14).</title>
        <authorList>
            <person name="Sun H."/>
            <person name="Spring S."/>
            <person name="Lapidus A."/>
            <person name="Davenport K."/>
            <person name="Del Rio T.G."/>
            <person name="Tice H."/>
            <person name="Nolan M."/>
            <person name="Copeland A."/>
            <person name="Cheng J.F."/>
            <person name="Lucas S."/>
            <person name="Tapia R."/>
            <person name="Goodwin L."/>
            <person name="Pitluck S."/>
            <person name="Ivanova N."/>
            <person name="Pagani I."/>
            <person name="Mavromatis K."/>
            <person name="Ovchinnikova G."/>
            <person name="Pati A."/>
            <person name="Chen A."/>
            <person name="Palaniappan K."/>
            <person name="Hauser L."/>
            <person name="Chang Y.J."/>
            <person name="Jeffries C.D."/>
            <person name="Detter J.C."/>
            <person name="Han C."/>
            <person name="Rohde M."/>
            <person name="Brambilla E."/>
            <person name="Goker M."/>
            <person name="Woyke T."/>
            <person name="Bristow J."/>
            <person name="Eisen J.A."/>
            <person name="Markowitz V."/>
            <person name="Hugenholtz P."/>
            <person name="Kyrpides N.C."/>
            <person name="Klenk H.P."/>
            <person name="Land M."/>
        </authorList>
    </citation>
    <scope>NUCLEOTIDE SEQUENCE [LARGE SCALE GENOMIC DNA]</scope>
    <source>
        <strain evidence="7">ATCC 33931 / DSM 2075 / LMG 7858 / VKM B-1802 / 2st14</strain>
    </source>
</reference>
<keyword evidence="1" id="KW-0805">Transcription regulation</keyword>
<dbReference type="InterPro" id="IPR001647">
    <property type="entry name" value="HTH_TetR"/>
</dbReference>
<keyword evidence="3" id="KW-0804">Transcription</keyword>
<keyword evidence="2 4" id="KW-0238">DNA-binding</keyword>
<dbReference type="PRINTS" id="PR00455">
    <property type="entry name" value="HTHTETR"/>
</dbReference>
<dbReference type="Pfam" id="PF00440">
    <property type="entry name" value="TetR_N"/>
    <property type="match status" value="1"/>
</dbReference>
<dbReference type="InterPro" id="IPR009057">
    <property type="entry name" value="Homeodomain-like_sf"/>
</dbReference>
<evidence type="ECO:0000259" key="5">
    <source>
        <dbReference type="PROSITE" id="PS50977"/>
    </source>
</evidence>
<dbReference type="Proteomes" id="UP000009047">
    <property type="component" value="Chromosome"/>
</dbReference>
<dbReference type="GO" id="GO:0000976">
    <property type="term" value="F:transcription cis-regulatory region binding"/>
    <property type="evidence" value="ECO:0007669"/>
    <property type="project" value="TreeGrafter"/>
</dbReference>
<dbReference type="GO" id="GO:0003700">
    <property type="term" value="F:DNA-binding transcription factor activity"/>
    <property type="evidence" value="ECO:0007669"/>
    <property type="project" value="TreeGrafter"/>
</dbReference>
<accession>E1QLQ3</accession>
<dbReference type="KEGG" id="dbr:Deba_3135"/>
<organism evidence="6 7">
    <name type="scientific">Desulfarculus baarsii (strain ATCC 33931 / DSM 2075 / LMG 7858 / VKM B-1802 / 2st14)</name>
    <dbReference type="NCBI Taxonomy" id="644282"/>
    <lineage>
        <taxon>Bacteria</taxon>
        <taxon>Pseudomonadati</taxon>
        <taxon>Thermodesulfobacteriota</taxon>
        <taxon>Desulfarculia</taxon>
        <taxon>Desulfarculales</taxon>
        <taxon>Desulfarculaceae</taxon>
        <taxon>Desulfarculus</taxon>
    </lineage>
</organism>
<dbReference type="HOGENOM" id="CLU_087228_0_0_7"/>
<dbReference type="PANTHER" id="PTHR30055">
    <property type="entry name" value="HTH-TYPE TRANSCRIPTIONAL REGULATOR RUTR"/>
    <property type="match status" value="1"/>
</dbReference>
<evidence type="ECO:0000313" key="7">
    <source>
        <dbReference type="Proteomes" id="UP000009047"/>
    </source>
</evidence>
<dbReference type="AlphaFoldDB" id="E1QLQ3"/>
<evidence type="ECO:0000256" key="3">
    <source>
        <dbReference type="ARBA" id="ARBA00023163"/>
    </source>
</evidence>
<dbReference type="RefSeq" id="WP_013259924.1">
    <property type="nucleotide sequence ID" value="NC_014365.1"/>
</dbReference>
<feature type="DNA-binding region" description="H-T-H motif" evidence="4">
    <location>
        <begin position="36"/>
        <end position="55"/>
    </location>
</feature>
<dbReference type="PROSITE" id="PS50977">
    <property type="entry name" value="HTH_TETR_2"/>
    <property type="match status" value="1"/>
</dbReference>
<sequence length="217" mass="24556">MKNPLETARKDPESMKARILAKARTVFGDYGFHGATMRIIAQEVGIDVSTLYYHWGDKGDLYEAVILDITEDLRQELARVEKVIKGRPLAQRIEIALDMMTNYLFDHPEVSNLNVMRFFAKTRHEMTWDARIPVFAVDIARSMGMQQADGSVSTDTKMEVMAIMMAIHNFIAGEDFFRSMLAMDRPAYVTSVKRTLKFLMIPAFAGVGLESQPGTHS</sequence>
<dbReference type="PANTHER" id="PTHR30055:SF234">
    <property type="entry name" value="HTH-TYPE TRANSCRIPTIONAL REGULATOR BETI"/>
    <property type="match status" value="1"/>
</dbReference>
<proteinExistence type="predicted"/>
<dbReference type="STRING" id="644282.Deba_3135"/>
<keyword evidence="7" id="KW-1185">Reference proteome</keyword>
<dbReference type="InterPro" id="IPR050109">
    <property type="entry name" value="HTH-type_TetR-like_transc_reg"/>
</dbReference>
<name>E1QLQ3_DESB2</name>
<dbReference type="eggNOG" id="COG1309">
    <property type="taxonomic scope" value="Bacteria"/>
</dbReference>